<sequence length="386" mass="44475">MISLLDLTIELSRASDMISPKVNEHQRQVAYIAYALGEELNYQENEKNDLVIAGILHDIGGLSIQERLDVLTFEVLNPHKHGKIGWLLLREYKEFQKIARIIKHHHVDWEEGKGAFHEGEKVCPSSHVIHLADRIATSLIGLPINTENKRLVMKRLTKYQGKKFHPSMVAAFHRLCKKEYFWYDMDSIRKGGNFYKRPKLKDYTLNLQELLGISKLFARIIDFRSRFTAVHSEGVASVAKNLGIAMEMDPKTVAKIEIAGYLHDIGKLTVPRQILEKPGPLTEDEFEVMKGHTYHSYILLDRVKGMEEINSYASMHHERLDGEGYPFKRQAHELSTGAKIMAVADVFTAITENRPYRKGMMEAKAHQVIKKWEKNRPWILKSFPSF</sequence>
<dbReference type="PANTHER" id="PTHR43155:SF1">
    <property type="entry name" value="3'3'-CGAMP-SPECIFIC PHOSPHODIESTERASE 1"/>
    <property type="match status" value="1"/>
</dbReference>
<dbReference type="SUPFAM" id="SSF109604">
    <property type="entry name" value="HD-domain/PDEase-like"/>
    <property type="match status" value="2"/>
</dbReference>
<dbReference type="Proteomes" id="UP000449710">
    <property type="component" value="Unassembled WGS sequence"/>
</dbReference>
<proteinExistence type="predicted"/>
<gene>
    <name evidence="2" type="ORF">ISALK_01430</name>
</gene>
<dbReference type="AlphaFoldDB" id="A0AA43XHY2"/>
<dbReference type="Gene3D" id="1.10.3210.10">
    <property type="entry name" value="Hypothetical protein af1432"/>
    <property type="match status" value="2"/>
</dbReference>
<dbReference type="Pfam" id="PF13487">
    <property type="entry name" value="HD_5"/>
    <property type="match status" value="1"/>
</dbReference>
<dbReference type="RefSeq" id="WP_160718449.1">
    <property type="nucleotide sequence ID" value="NZ_SUMG01000001.1"/>
</dbReference>
<evidence type="ECO:0000259" key="1">
    <source>
        <dbReference type="PROSITE" id="PS51832"/>
    </source>
</evidence>
<dbReference type="InterPro" id="IPR037522">
    <property type="entry name" value="HD_GYP_dom"/>
</dbReference>
<name>A0AA43XHY2_9CLOT</name>
<dbReference type="EMBL" id="SUMG01000001">
    <property type="protein sequence ID" value="NBG87153.1"/>
    <property type="molecule type" value="Genomic_DNA"/>
</dbReference>
<dbReference type="PANTHER" id="PTHR43155">
    <property type="entry name" value="CYCLIC DI-GMP PHOSPHODIESTERASE PA4108-RELATED"/>
    <property type="match status" value="1"/>
</dbReference>
<dbReference type="Pfam" id="PF01966">
    <property type="entry name" value="HD"/>
    <property type="match status" value="1"/>
</dbReference>
<evidence type="ECO:0000313" key="3">
    <source>
        <dbReference type="Proteomes" id="UP000449710"/>
    </source>
</evidence>
<dbReference type="PROSITE" id="PS51832">
    <property type="entry name" value="HD_GYP"/>
    <property type="match status" value="1"/>
</dbReference>
<dbReference type="InterPro" id="IPR006674">
    <property type="entry name" value="HD_domain"/>
</dbReference>
<dbReference type="InterPro" id="IPR003607">
    <property type="entry name" value="HD/PDEase_dom"/>
</dbReference>
<reference evidence="2 3" key="1">
    <citation type="submission" date="2019-04" db="EMBL/GenBank/DDBJ databases">
        <title>Isachenkonia alkalipeptolytica gen. nov. sp. nov. a new anaerobic, alkiliphilic organothrophic bacterium capable to reduce synthesized ferrihydrite isolated from a soda lake.</title>
        <authorList>
            <person name="Toshchakov S.V."/>
            <person name="Zavarzina D.G."/>
            <person name="Zhilina T.N."/>
            <person name="Kostrikina N.A."/>
            <person name="Kublanov I.V."/>
        </authorList>
    </citation>
    <scope>NUCLEOTIDE SEQUENCE [LARGE SCALE GENOMIC DNA]</scope>
    <source>
        <strain evidence="2 3">Z-1701</strain>
    </source>
</reference>
<dbReference type="CDD" id="cd00077">
    <property type="entry name" value="HDc"/>
    <property type="match status" value="2"/>
</dbReference>
<keyword evidence="3" id="KW-1185">Reference proteome</keyword>
<evidence type="ECO:0000313" key="2">
    <source>
        <dbReference type="EMBL" id="NBG87153.1"/>
    </source>
</evidence>
<dbReference type="NCBIfam" id="TIGR00277">
    <property type="entry name" value="HDIG"/>
    <property type="match status" value="1"/>
</dbReference>
<protein>
    <submittedName>
        <fullName evidence="2">HD domain-containing protein</fullName>
    </submittedName>
</protein>
<dbReference type="InterPro" id="IPR006675">
    <property type="entry name" value="HDIG_dom"/>
</dbReference>
<accession>A0AA43XHY2</accession>
<dbReference type="SMART" id="SM00471">
    <property type="entry name" value="HDc"/>
    <property type="match status" value="2"/>
</dbReference>
<organism evidence="2 3">
    <name type="scientific">Isachenkonia alkalipeptolytica</name>
    <dbReference type="NCBI Taxonomy" id="2565777"/>
    <lineage>
        <taxon>Bacteria</taxon>
        <taxon>Bacillati</taxon>
        <taxon>Bacillota</taxon>
        <taxon>Clostridia</taxon>
        <taxon>Eubacteriales</taxon>
        <taxon>Clostridiaceae</taxon>
        <taxon>Isachenkonia</taxon>
    </lineage>
</organism>
<comment type="caution">
    <text evidence="2">The sequence shown here is derived from an EMBL/GenBank/DDBJ whole genome shotgun (WGS) entry which is preliminary data.</text>
</comment>
<feature type="domain" description="HD-GYP" evidence="1">
    <location>
        <begin position="206"/>
        <end position="386"/>
    </location>
</feature>